<feature type="compositionally biased region" description="Pro residues" evidence="1">
    <location>
        <begin position="206"/>
        <end position="220"/>
    </location>
</feature>
<protein>
    <submittedName>
        <fullName evidence="2">EGF-like domain</fullName>
    </submittedName>
</protein>
<feature type="compositionally biased region" description="Polar residues" evidence="1">
    <location>
        <begin position="77"/>
        <end position="106"/>
    </location>
</feature>
<gene>
    <name evidence="2" type="ORF">NTJ_12248</name>
</gene>
<dbReference type="EMBL" id="AP028918">
    <property type="protein sequence ID" value="BES99430.1"/>
    <property type="molecule type" value="Genomic_DNA"/>
</dbReference>
<feature type="compositionally biased region" description="Basic and acidic residues" evidence="1">
    <location>
        <begin position="168"/>
        <end position="182"/>
    </location>
</feature>
<feature type="compositionally biased region" description="Low complexity" evidence="1">
    <location>
        <begin position="157"/>
        <end position="166"/>
    </location>
</feature>
<feature type="region of interest" description="Disordered" evidence="1">
    <location>
        <begin position="1"/>
        <end position="41"/>
    </location>
</feature>
<evidence type="ECO:0000256" key="1">
    <source>
        <dbReference type="SAM" id="MobiDB-lite"/>
    </source>
</evidence>
<feature type="compositionally biased region" description="Polar residues" evidence="1">
    <location>
        <begin position="144"/>
        <end position="156"/>
    </location>
</feature>
<reference evidence="2 3" key="1">
    <citation type="submission" date="2023-09" db="EMBL/GenBank/DDBJ databases">
        <title>Nesidiocoris tenuis whole genome shotgun sequence.</title>
        <authorList>
            <person name="Shibata T."/>
            <person name="Shimoda M."/>
            <person name="Kobayashi T."/>
            <person name="Uehara T."/>
        </authorList>
    </citation>
    <scope>NUCLEOTIDE SEQUENCE [LARGE SCALE GENOMIC DNA]</scope>
    <source>
        <strain evidence="2 3">Japan</strain>
    </source>
</reference>
<accession>A0ABN7B4U2</accession>
<feature type="compositionally biased region" description="Polar residues" evidence="1">
    <location>
        <begin position="127"/>
        <end position="138"/>
    </location>
</feature>
<name>A0ABN7B4U2_9HEMI</name>
<keyword evidence="3" id="KW-1185">Reference proteome</keyword>
<feature type="region of interest" description="Disordered" evidence="1">
    <location>
        <begin position="60"/>
        <end position="226"/>
    </location>
</feature>
<organism evidence="2 3">
    <name type="scientific">Nesidiocoris tenuis</name>
    <dbReference type="NCBI Taxonomy" id="355587"/>
    <lineage>
        <taxon>Eukaryota</taxon>
        <taxon>Metazoa</taxon>
        <taxon>Ecdysozoa</taxon>
        <taxon>Arthropoda</taxon>
        <taxon>Hexapoda</taxon>
        <taxon>Insecta</taxon>
        <taxon>Pterygota</taxon>
        <taxon>Neoptera</taxon>
        <taxon>Paraneoptera</taxon>
        <taxon>Hemiptera</taxon>
        <taxon>Heteroptera</taxon>
        <taxon>Panheteroptera</taxon>
        <taxon>Cimicomorpha</taxon>
        <taxon>Miridae</taxon>
        <taxon>Dicyphina</taxon>
        <taxon>Nesidiocoris</taxon>
    </lineage>
</organism>
<evidence type="ECO:0000313" key="2">
    <source>
        <dbReference type="EMBL" id="BES99430.1"/>
    </source>
</evidence>
<proteinExistence type="predicted"/>
<dbReference type="Proteomes" id="UP001307889">
    <property type="component" value="Chromosome 10"/>
</dbReference>
<evidence type="ECO:0000313" key="3">
    <source>
        <dbReference type="Proteomes" id="UP001307889"/>
    </source>
</evidence>
<sequence>MESRRSSSRSGSGINGSGGRLRRQRSSEWREYSTSEEEATARQTAVYAAGIASLLANYTRDGYCDGDEPPVPPSYRQGISPTRQASPYPIENTNLTSGSSTPNPSLSPRFGRSVAAERLGAERLANGNGSKKSNSKCNTLGGRSRTSGNGSKRGVTSSSSVSSASSDNLHRDNKDRDRESLKQYEAGRGGRSDHHHHHRLDEPDIDSPPEPAPPEVPPRGPSLQHPLQASSVTLDSHDPANFVYPNQGLPLPKGRDIVFSLIWMRTRDTFWSVGLLQSSENKRRTIKRRDEEEGKMEAFLQLIKGLDVLPVFVRRPT</sequence>